<sequence length="46" mass="5544">MHGHRFRDLNHYRCRTRANLIFGYAMANVKLLCGRGIRFHESSFQY</sequence>
<reference evidence="2" key="1">
    <citation type="submission" date="2012-12" db="EMBL/GenBank/DDBJ databases">
        <title>Genome Sequence of Photobacterium leiognathi lrivu.4.1.</title>
        <authorList>
            <person name="Urbanczyk H."/>
            <person name="Ogura Y."/>
            <person name="Hayashi T."/>
            <person name="Dunlap P.V."/>
        </authorList>
    </citation>
    <scope>NUCLEOTIDE SEQUENCE [LARGE SCALE GENOMIC DNA]</scope>
    <source>
        <strain evidence="2">lrivu.4.1</strain>
    </source>
</reference>
<dbReference type="EMBL" id="DF196820">
    <property type="protein sequence ID" value="GAD31295.1"/>
    <property type="molecule type" value="Genomic_DNA"/>
</dbReference>
<dbReference type="Proteomes" id="UP000030675">
    <property type="component" value="Unassembled WGS sequence"/>
</dbReference>
<organism evidence="1 2">
    <name type="scientific">Photobacterium leiognathi lrivu.4.1</name>
    <dbReference type="NCBI Taxonomy" id="1248232"/>
    <lineage>
        <taxon>Bacteria</taxon>
        <taxon>Pseudomonadati</taxon>
        <taxon>Pseudomonadota</taxon>
        <taxon>Gammaproteobacteria</taxon>
        <taxon>Vibrionales</taxon>
        <taxon>Vibrionaceae</taxon>
        <taxon>Photobacterium</taxon>
    </lineage>
</organism>
<name>V5F270_PHOLE</name>
<protein>
    <submittedName>
        <fullName evidence="1">Putative transposase</fullName>
    </submittedName>
</protein>
<proteinExistence type="predicted"/>
<dbReference type="HOGENOM" id="CLU_3187083_0_0_6"/>
<dbReference type="AlphaFoldDB" id="V5F270"/>
<gene>
    <name evidence="1" type="ORF">PLEI_2953</name>
</gene>
<evidence type="ECO:0000313" key="2">
    <source>
        <dbReference type="Proteomes" id="UP000030675"/>
    </source>
</evidence>
<evidence type="ECO:0000313" key="1">
    <source>
        <dbReference type="EMBL" id="GAD31295.1"/>
    </source>
</evidence>
<accession>V5F270</accession>